<proteinExistence type="predicted"/>
<reference evidence="2 3" key="1">
    <citation type="submission" date="2019-01" db="EMBL/GenBank/DDBJ databases">
        <title>Draft genome sequence of Lactobacillus paraplantarum OSY-TC318, a Producer of the novel lantibiotic Paraplantaracin TC318.</title>
        <authorList>
            <person name="Hussein W.E."/>
            <person name="Huang E."/>
            <person name="Yousef A.E."/>
        </authorList>
    </citation>
    <scope>NUCLEOTIDE SEQUENCE [LARGE SCALE GENOMIC DNA]</scope>
    <source>
        <strain evidence="2 3">OSY-TC318</strain>
    </source>
</reference>
<accession>A0A4Q9Y2B1</accession>
<comment type="caution">
    <text evidence="2">The sequence shown here is derived from an EMBL/GenBank/DDBJ whole genome shotgun (WGS) entry which is preliminary data.</text>
</comment>
<organism evidence="2 3">
    <name type="scientific">Lactiplantibacillus paraplantarum</name>
    <dbReference type="NCBI Taxonomy" id="60520"/>
    <lineage>
        <taxon>Bacteria</taxon>
        <taxon>Bacillati</taxon>
        <taxon>Bacillota</taxon>
        <taxon>Bacilli</taxon>
        <taxon>Lactobacillales</taxon>
        <taxon>Lactobacillaceae</taxon>
        <taxon>Lactiplantibacillus</taxon>
    </lineage>
</organism>
<feature type="transmembrane region" description="Helical" evidence="1">
    <location>
        <begin position="53"/>
        <end position="79"/>
    </location>
</feature>
<evidence type="ECO:0000256" key="1">
    <source>
        <dbReference type="SAM" id="Phobius"/>
    </source>
</evidence>
<dbReference type="EMBL" id="SEHH01000039">
    <property type="protein sequence ID" value="TBX47351.1"/>
    <property type="molecule type" value="Genomic_DNA"/>
</dbReference>
<evidence type="ECO:0000313" key="3">
    <source>
        <dbReference type="Proteomes" id="UP000292648"/>
    </source>
</evidence>
<dbReference type="Proteomes" id="UP000292648">
    <property type="component" value="Unassembled WGS sequence"/>
</dbReference>
<protein>
    <recommendedName>
        <fullName evidence="4">DUF4282 domain-containing protein</fullName>
    </recommendedName>
</protein>
<name>A0A4Q9Y2B1_9LACO</name>
<evidence type="ECO:0008006" key="4">
    <source>
        <dbReference type="Google" id="ProtNLM"/>
    </source>
</evidence>
<keyword evidence="1" id="KW-0472">Membrane</keyword>
<keyword evidence="1" id="KW-0812">Transmembrane</keyword>
<gene>
    <name evidence="2" type="ORF">EUZ87_05150</name>
</gene>
<sequence>MDKLNQEEATTLGKFIGQLLGLAHWLLIMLVVSGLLWLASLTPMFTSIFINILLELALLGCIFIAGLILAGNILAYYYVLGCEMNNLDRFIRQAKKKSGK</sequence>
<evidence type="ECO:0000313" key="2">
    <source>
        <dbReference type="EMBL" id="TBX47351.1"/>
    </source>
</evidence>
<feature type="transmembrane region" description="Helical" evidence="1">
    <location>
        <begin position="22"/>
        <end position="41"/>
    </location>
</feature>
<keyword evidence="1" id="KW-1133">Transmembrane helix</keyword>
<dbReference type="AlphaFoldDB" id="A0A4Q9Y2B1"/>